<organism evidence="6 7">
    <name type="scientific">Pseudogemmobacter humi</name>
    <dbReference type="NCBI Taxonomy" id="2483812"/>
    <lineage>
        <taxon>Bacteria</taxon>
        <taxon>Pseudomonadati</taxon>
        <taxon>Pseudomonadota</taxon>
        <taxon>Alphaproteobacteria</taxon>
        <taxon>Rhodobacterales</taxon>
        <taxon>Paracoccaceae</taxon>
        <taxon>Pseudogemmobacter</taxon>
    </lineage>
</organism>
<dbReference type="PANTHER" id="PTHR30136">
    <property type="entry name" value="HELIX-TURN-HELIX TRANSCRIPTIONAL REGULATOR, ICLR FAMILY"/>
    <property type="match status" value="1"/>
</dbReference>
<dbReference type="Pfam" id="PF01614">
    <property type="entry name" value="IclR_C"/>
    <property type="match status" value="1"/>
</dbReference>
<dbReference type="InterPro" id="IPR029016">
    <property type="entry name" value="GAF-like_dom_sf"/>
</dbReference>
<accession>A0A3P5X5I3</accession>
<sequence>MTDQEKTAAPAIDGSVAILEVLSSAPWPLQLSDICERTGLAQASAHRIVNAMLRHRLVALAPGRRKTYIIGARVFQFASAIFARQPFVPHFYPIAEILKNEIHRTILLSLPVGHQVVILAKLDAPASQPFNAYVGRTMPMHLSASGKAILAARGVEDRLAYLRDEGLGSAADLPLLASDLQRAARLGYAVSLNEIQQEVGCVAAPVVNGRGEPVAAISACFTGEALTPQTARLWSKHVVQAARQLSSHIL</sequence>
<feature type="domain" description="IclR-ED" evidence="5">
    <location>
        <begin position="73"/>
        <end position="250"/>
    </location>
</feature>
<gene>
    <name evidence="6" type="primary">iclR_2</name>
    <name evidence="6" type="ORF">XINFAN_01690</name>
</gene>
<evidence type="ECO:0000259" key="4">
    <source>
        <dbReference type="PROSITE" id="PS51077"/>
    </source>
</evidence>
<keyword evidence="2" id="KW-0238">DNA-binding</keyword>
<dbReference type="GO" id="GO:0003677">
    <property type="term" value="F:DNA binding"/>
    <property type="evidence" value="ECO:0007669"/>
    <property type="project" value="UniProtKB-KW"/>
</dbReference>
<keyword evidence="3" id="KW-0804">Transcription</keyword>
<dbReference type="InterPro" id="IPR014757">
    <property type="entry name" value="Tscrpt_reg_IclR_C"/>
</dbReference>
<evidence type="ECO:0000256" key="2">
    <source>
        <dbReference type="ARBA" id="ARBA00023125"/>
    </source>
</evidence>
<reference evidence="6 7" key="1">
    <citation type="submission" date="2018-11" db="EMBL/GenBank/DDBJ databases">
        <authorList>
            <person name="Criscuolo A."/>
        </authorList>
    </citation>
    <scope>NUCLEOTIDE SEQUENCE [LARGE SCALE GENOMIC DNA]</scope>
    <source>
        <strain evidence="6">ACIP111625</strain>
    </source>
</reference>
<dbReference type="SUPFAM" id="SSF46785">
    <property type="entry name" value="Winged helix' DNA-binding domain"/>
    <property type="match status" value="1"/>
</dbReference>
<dbReference type="AlphaFoldDB" id="A0A3P5X5I3"/>
<dbReference type="Pfam" id="PF09339">
    <property type="entry name" value="HTH_IclR"/>
    <property type="match status" value="1"/>
</dbReference>
<dbReference type="EMBL" id="UXAW01000056">
    <property type="protein sequence ID" value="VDC26560.1"/>
    <property type="molecule type" value="Genomic_DNA"/>
</dbReference>
<evidence type="ECO:0000256" key="3">
    <source>
        <dbReference type="ARBA" id="ARBA00023163"/>
    </source>
</evidence>
<dbReference type="PROSITE" id="PS51077">
    <property type="entry name" value="HTH_ICLR"/>
    <property type="match status" value="1"/>
</dbReference>
<dbReference type="PROSITE" id="PS51078">
    <property type="entry name" value="ICLR_ED"/>
    <property type="match status" value="1"/>
</dbReference>
<name>A0A3P5X5I3_9RHOB</name>
<protein>
    <submittedName>
        <fullName evidence="6">Acetate operon repressor</fullName>
    </submittedName>
</protein>
<dbReference type="SUPFAM" id="SSF55781">
    <property type="entry name" value="GAF domain-like"/>
    <property type="match status" value="1"/>
</dbReference>
<dbReference type="SMART" id="SM00346">
    <property type="entry name" value="HTH_ICLR"/>
    <property type="match status" value="1"/>
</dbReference>
<dbReference type="Gene3D" id="1.10.10.10">
    <property type="entry name" value="Winged helix-like DNA-binding domain superfamily/Winged helix DNA-binding domain"/>
    <property type="match status" value="1"/>
</dbReference>
<dbReference type="RefSeq" id="WP_124086106.1">
    <property type="nucleotide sequence ID" value="NZ_UXAW01000056.1"/>
</dbReference>
<evidence type="ECO:0000256" key="1">
    <source>
        <dbReference type="ARBA" id="ARBA00023015"/>
    </source>
</evidence>
<dbReference type="InterPro" id="IPR036388">
    <property type="entry name" value="WH-like_DNA-bd_sf"/>
</dbReference>
<keyword evidence="7" id="KW-1185">Reference proteome</keyword>
<dbReference type="InterPro" id="IPR005471">
    <property type="entry name" value="Tscrpt_reg_IclR_N"/>
</dbReference>
<dbReference type="Gene3D" id="3.30.450.40">
    <property type="match status" value="1"/>
</dbReference>
<dbReference type="InterPro" id="IPR036390">
    <property type="entry name" value="WH_DNA-bd_sf"/>
</dbReference>
<evidence type="ECO:0000313" key="7">
    <source>
        <dbReference type="Proteomes" id="UP000277498"/>
    </source>
</evidence>
<feature type="domain" description="HTH iclR-type" evidence="4">
    <location>
        <begin position="9"/>
        <end position="72"/>
    </location>
</feature>
<keyword evidence="1" id="KW-0805">Transcription regulation</keyword>
<dbReference type="InterPro" id="IPR050707">
    <property type="entry name" value="HTH_MetabolicPath_Reg"/>
</dbReference>
<dbReference type="OrthoDB" id="9807558at2"/>
<evidence type="ECO:0000313" key="6">
    <source>
        <dbReference type="EMBL" id="VDC26560.1"/>
    </source>
</evidence>
<dbReference type="GO" id="GO:0003700">
    <property type="term" value="F:DNA-binding transcription factor activity"/>
    <property type="evidence" value="ECO:0007669"/>
    <property type="project" value="TreeGrafter"/>
</dbReference>
<evidence type="ECO:0000259" key="5">
    <source>
        <dbReference type="PROSITE" id="PS51078"/>
    </source>
</evidence>
<dbReference type="Proteomes" id="UP000277498">
    <property type="component" value="Unassembled WGS sequence"/>
</dbReference>
<dbReference type="PANTHER" id="PTHR30136:SF35">
    <property type="entry name" value="HTH-TYPE TRANSCRIPTIONAL REGULATOR RV1719"/>
    <property type="match status" value="1"/>
</dbReference>
<proteinExistence type="predicted"/>
<dbReference type="GO" id="GO:0045892">
    <property type="term" value="P:negative regulation of DNA-templated transcription"/>
    <property type="evidence" value="ECO:0007669"/>
    <property type="project" value="TreeGrafter"/>
</dbReference>